<dbReference type="GO" id="GO:0008168">
    <property type="term" value="F:methyltransferase activity"/>
    <property type="evidence" value="ECO:0007669"/>
    <property type="project" value="UniProtKB-KW"/>
</dbReference>
<keyword evidence="5" id="KW-1185">Reference proteome</keyword>
<gene>
    <name evidence="4" type="ORF">ETB97_001968</name>
</gene>
<dbReference type="InterPro" id="IPR041698">
    <property type="entry name" value="Methyltransf_25"/>
</dbReference>
<evidence type="ECO:0000259" key="3">
    <source>
        <dbReference type="Pfam" id="PF13649"/>
    </source>
</evidence>
<dbReference type="PANTHER" id="PTHR43861">
    <property type="entry name" value="TRANS-ACONITATE 2-METHYLTRANSFERASE-RELATED"/>
    <property type="match status" value="1"/>
</dbReference>
<feature type="domain" description="Methyltransferase" evidence="3">
    <location>
        <begin position="44"/>
        <end position="135"/>
    </location>
</feature>
<reference evidence="4 5" key="1">
    <citation type="submission" date="2019-04" db="EMBL/GenBank/DDBJ databases">
        <title>Aspergillus burnettii sp. nov., novel species from soil in southeast Queensland.</title>
        <authorList>
            <person name="Gilchrist C.L.M."/>
            <person name="Pitt J.I."/>
            <person name="Lange L."/>
            <person name="Lacey H.J."/>
            <person name="Vuong D."/>
            <person name="Midgley D.J."/>
            <person name="Greenfield P."/>
            <person name="Bradbury M."/>
            <person name="Lacey E."/>
            <person name="Busk P.K."/>
            <person name="Pilgaard B."/>
            <person name="Chooi Y.H."/>
            <person name="Piggott A.M."/>
        </authorList>
    </citation>
    <scope>NUCLEOTIDE SEQUENCE [LARGE SCALE GENOMIC DNA]</scope>
    <source>
        <strain evidence="4 5">FRR 5400</strain>
    </source>
</reference>
<dbReference type="SUPFAM" id="SSF53335">
    <property type="entry name" value="S-adenosyl-L-methionine-dependent methyltransferases"/>
    <property type="match status" value="1"/>
</dbReference>
<keyword evidence="2" id="KW-0808">Transferase</keyword>
<comment type="caution">
    <text evidence="4">The sequence shown here is derived from an EMBL/GenBank/DDBJ whole genome shotgun (WGS) entry which is preliminary data.</text>
</comment>
<dbReference type="Pfam" id="PF13649">
    <property type="entry name" value="Methyltransf_25"/>
    <property type="match status" value="1"/>
</dbReference>
<dbReference type="Gene3D" id="3.40.50.150">
    <property type="entry name" value="Vaccinia Virus protein VP39"/>
    <property type="match status" value="1"/>
</dbReference>
<dbReference type="PANTHER" id="PTHR43861:SF1">
    <property type="entry name" value="TRANS-ACONITATE 2-METHYLTRANSFERASE"/>
    <property type="match status" value="1"/>
</dbReference>
<dbReference type="CDD" id="cd02440">
    <property type="entry name" value="AdoMet_MTases"/>
    <property type="match status" value="1"/>
</dbReference>
<evidence type="ECO:0000313" key="5">
    <source>
        <dbReference type="Proteomes" id="UP000541154"/>
    </source>
</evidence>
<dbReference type="GO" id="GO:0032259">
    <property type="term" value="P:methylation"/>
    <property type="evidence" value="ECO:0007669"/>
    <property type="project" value="UniProtKB-KW"/>
</dbReference>
<evidence type="ECO:0000313" key="4">
    <source>
        <dbReference type="EMBL" id="KAF5865900.1"/>
    </source>
</evidence>
<evidence type="ECO:0000256" key="1">
    <source>
        <dbReference type="ARBA" id="ARBA00022603"/>
    </source>
</evidence>
<evidence type="ECO:0000256" key="2">
    <source>
        <dbReference type="ARBA" id="ARBA00022679"/>
    </source>
</evidence>
<dbReference type="AlphaFoldDB" id="A0A8H6AF38"/>
<dbReference type="EMBL" id="SPNV01000014">
    <property type="protein sequence ID" value="KAF5865900.1"/>
    <property type="molecule type" value="Genomic_DNA"/>
</dbReference>
<keyword evidence="1" id="KW-0489">Methyltransferase</keyword>
<name>A0A8H6AF38_PETAA</name>
<organism evidence="4 5">
    <name type="scientific">Petromyces alliaceus</name>
    <name type="common">Aspergillus alliaceus</name>
    <dbReference type="NCBI Taxonomy" id="209559"/>
    <lineage>
        <taxon>Eukaryota</taxon>
        <taxon>Fungi</taxon>
        <taxon>Dikarya</taxon>
        <taxon>Ascomycota</taxon>
        <taxon>Pezizomycotina</taxon>
        <taxon>Eurotiomycetes</taxon>
        <taxon>Eurotiomycetidae</taxon>
        <taxon>Eurotiales</taxon>
        <taxon>Aspergillaceae</taxon>
        <taxon>Aspergillus</taxon>
        <taxon>Aspergillus subgen. Circumdati</taxon>
    </lineage>
</organism>
<proteinExistence type="predicted"/>
<dbReference type="InterPro" id="IPR029063">
    <property type="entry name" value="SAM-dependent_MTases_sf"/>
</dbReference>
<sequence>MTILAEALFDAVAKRYEESYGPSTGQGEVIKRVLLPLLPPQSRVLDVGCGTGRPVAETLSEAGHSVVGIDISQEMVNIARQQVPGASFEKADMMTYTPPNLPFDAVCALLSLFQLGPDDTASALAKFSEWLAPDGIILLCTILSSAVRAPDITNGAAAQPLHIEASFPFMGHLVSGTYFSREGWHKVLATHGFAIESEKIIPFRPIVSASEVHVDVEEHYYILARKKPSM</sequence>
<accession>A0A8H6AF38</accession>
<protein>
    <recommendedName>
        <fullName evidence="3">Methyltransferase domain-containing protein</fullName>
    </recommendedName>
</protein>
<dbReference type="Proteomes" id="UP000541154">
    <property type="component" value="Unassembled WGS sequence"/>
</dbReference>